<dbReference type="AlphaFoldDB" id="A0AAJ0HA57"/>
<reference evidence="1" key="2">
    <citation type="submission" date="2023-06" db="EMBL/GenBank/DDBJ databases">
        <authorList>
            <consortium name="Lawrence Berkeley National Laboratory"/>
            <person name="Haridas S."/>
            <person name="Hensen N."/>
            <person name="Bonometti L."/>
            <person name="Westerberg I."/>
            <person name="Brannstrom I.O."/>
            <person name="Guillou S."/>
            <person name="Cros-Aarteil S."/>
            <person name="Calhoun S."/>
            <person name="Kuo A."/>
            <person name="Mondo S."/>
            <person name="Pangilinan J."/>
            <person name="Riley R."/>
            <person name="Labutti K."/>
            <person name="Andreopoulos B."/>
            <person name="Lipzen A."/>
            <person name="Chen C."/>
            <person name="Yanf M."/>
            <person name="Daum C."/>
            <person name="Ng V."/>
            <person name="Clum A."/>
            <person name="Steindorff A."/>
            <person name="Ohm R."/>
            <person name="Martin F."/>
            <person name="Silar P."/>
            <person name="Natvig D."/>
            <person name="Lalanne C."/>
            <person name="Gautier V."/>
            <person name="Ament-Velasquez S.L."/>
            <person name="Kruys A."/>
            <person name="Hutchinson M.I."/>
            <person name="Powell A.J."/>
            <person name="Barry K."/>
            <person name="Miller A.N."/>
            <person name="Grigoriev I.V."/>
            <person name="Debuchy R."/>
            <person name="Gladieux P."/>
            <person name="Thoren M.H."/>
            <person name="Johannesson H."/>
        </authorList>
    </citation>
    <scope>NUCLEOTIDE SEQUENCE</scope>
    <source>
        <strain evidence="1">CBS 955.72</strain>
    </source>
</reference>
<protein>
    <submittedName>
        <fullName evidence="1">Uncharacterized protein</fullName>
    </submittedName>
</protein>
<organism evidence="1 2">
    <name type="scientific">Lasiosphaeria hispida</name>
    <dbReference type="NCBI Taxonomy" id="260671"/>
    <lineage>
        <taxon>Eukaryota</taxon>
        <taxon>Fungi</taxon>
        <taxon>Dikarya</taxon>
        <taxon>Ascomycota</taxon>
        <taxon>Pezizomycotina</taxon>
        <taxon>Sordariomycetes</taxon>
        <taxon>Sordariomycetidae</taxon>
        <taxon>Sordariales</taxon>
        <taxon>Lasiosphaeriaceae</taxon>
        <taxon>Lasiosphaeria</taxon>
    </lineage>
</organism>
<evidence type="ECO:0000313" key="1">
    <source>
        <dbReference type="EMBL" id="KAK3345807.1"/>
    </source>
</evidence>
<dbReference type="EMBL" id="JAUIQD010000006">
    <property type="protein sequence ID" value="KAK3345807.1"/>
    <property type="molecule type" value="Genomic_DNA"/>
</dbReference>
<accession>A0AAJ0HA57</accession>
<name>A0AAJ0HA57_9PEZI</name>
<dbReference type="Proteomes" id="UP001275084">
    <property type="component" value="Unassembled WGS sequence"/>
</dbReference>
<sequence>MDITFTTAFSQVIRDFQARDTIHLPDRNACNNCTFSAPGFGFTVDCTSLDNLTYDLSPANYPTVIPSATVFESSVTIYNDEVNNIRNLNVTIVRKTRRTS</sequence>
<comment type="caution">
    <text evidence="1">The sequence shown here is derived from an EMBL/GenBank/DDBJ whole genome shotgun (WGS) entry which is preliminary data.</text>
</comment>
<evidence type="ECO:0000313" key="2">
    <source>
        <dbReference type="Proteomes" id="UP001275084"/>
    </source>
</evidence>
<gene>
    <name evidence="1" type="ORF">B0T25DRAFT_550410</name>
</gene>
<proteinExistence type="predicted"/>
<reference evidence="1" key="1">
    <citation type="journal article" date="2023" name="Mol. Phylogenet. Evol.">
        <title>Genome-scale phylogeny and comparative genomics of the fungal order Sordariales.</title>
        <authorList>
            <person name="Hensen N."/>
            <person name="Bonometti L."/>
            <person name="Westerberg I."/>
            <person name="Brannstrom I.O."/>
            <person name="Guillou S."/>
            <person name="Cros-Aarteil S."/>
            <person name="Calhoun S."/>
            <person name="Haridas S."/>
            <person name="Kuo A."/>
            <person name="Mondo S."/>
            <person name="Pangilinan J."/>
            <person name="Riley R."/>
            <person name="LaButti K."/>
            <person name="Andreopoulos B."/>
            <person name="Lipzen A."/>
            <person name="Chen C."/>
            <person name="Yan M."/>
            <person name="Daum C."/>
            <person name="Ng V."/>
            <person name="Clum A."/>
            <person name="Steindorff A."/>
            <person name="Ohm R.A."/>
            <person name="Martin F."/>
            <person name="Silar P."/>
            <person name="Natvig D.O."/>
            <person name="Lalanne C."/>
            <person name="Gautier V."/>
            <person name="Ament-Velasquez S.L."/>
            <person name="Kruys A."/>
            <person name="Hutchinson M.I."/>
            <person name="Powell A.J."/>
            <person name="Barry K."/>
            <person name="Miller A.N."/>
            <person name="Grigoriev I.V."/>
            <person name="Debuchy R."/>
            <person name="Gladieux P."/>
            <person name="Hiltunen Thoren M."/>
            <person name="Johannesson H."/>
        </authorList>
    </citation>
    <scope>NUCLEOTIDE SEQUENCE</scope>
    <source>
        <strain evidence="1">CBS 955.72</strain>
    </source>
</reference>
<keyword evidence="2" id="KW-1185">Reference proteome</keyword>